<proteinExistence type="predicted"/>
<keyword evidence="2" id="KW-1185">Reference proteome</keyword>
<dbReference type="OrthoDB" id="1448648at2"/>
<organism evidence="1 2">
    <name type="scientific">Sphingobacterium nematocida</name>
    <dbReference type="NCBI Taxonomy" id="1513896"/>
    <lineage>
        <taxon>Bacteria</taxon>
        <taxon>Pseudomonadati</taxon>
        <taxon>Bacteroidota</taxon>
        <taxon>Sphingobacteriia</taxon>
        <taxon>Sphingobacteriales</taxon>
        <taxon>Sphingobacteriaceae</taxon>
        <taxon>Sphingobacterium</taxon>
    </lineage>
</organism>
<protein>
    <submittedName>
        <fullName evidence="1">Uncharacterized protein</fullName>
    </submittedName>
</protein>
<dbReference type="EMBL" id="FUZF01000003">
    <property type="protein sequence ID" value="SKB54364.1"/>
    <property type="molecule type" value="Genomic_DNA"/>
</dbReference>
<accession>A0A1T5C4L0</accession>
<evidence type="ECO:0000313" key="2">
    <source>
        <dbReference type="Proteomes" id="UP000190150"/>
    </source>
</evidence>
<gene>
    <name evidence="1" type="ORF">SAMN05660841_01115</name>
</gene>
<dbReference type="RefSeq" id="WP_079642000.1">
    <property type="nucleotide sequence ID" value="NZ_FUZF01000003.1"/>
</dbReference>
<dbReference type="STRING" id="1513896.SAMN05660841_01115"/>
<name>A0A1T5C4L0_9SPHI</name>
<sequence length="66" mass="7906">MIRELVDQQQALSEKKRLMKKMLFKILNKINKLVLPRYSHKDPSKLSKLQQAVVAYRYYTLIRALD</sequence>
<evidence type="ECO:0000313" key="1">
    <source>
        <dbReference type="EMBL" id="SKB54364.1"/>
    </source>
</evidence>
<dbReference type="AlphaFoldDB" id="A0A1T5C4L0"/>
<dbReference type="Proteomes" id="UP000190150">
    <property type="component" value="Unassembled WGS sequence"/>
</dbReference>
<reference evidence="2" key="1">
    <citation type="submission" date="2017-02" db="EMBL/GenBank/DDBJ databases">
        <authorList>
            <person name="Varghese N."/>
            <person name="Submissions S."/>
        </authorList>
    </citation>
    <scope>NUCLEOTIDE SEQUENCE [LARGE SCALE GENOMIC DNA]</scope>
    <source>
        <strain evidence="2">DSM 24091</strain>
    </source>
</reference>